<dbReference type="InterPro" id="IPR003615">
    <property type="entry name" value="HNH_nuc"/>
</dbReference>
<dbReference type="NCBIfam" id="TIGR01865">
    <property type="entry name" value="cas_Csn1"/>
    <property type="match status" value="1"/>
</dbReference>
<reference evidence="3 4" key="1">
    <citation type="journal article" date="2013" name="Genome Announc.">
        <title>Draft Genome Sequence of an Alphaproteobacterium, Caenispirillum salinarum AK4(T), Isolated from a Solar Saltern.</title>
        <authorList>
            <person name="Khatri I."/>
            <person name="Singh A."/>
            <person name="Korpole S."/>
            <person name="Pinnaka A.K."/>
            <person name="Subramanian S."/>
        </authorList>
    </citation>
    <scope>NUCLEOTIDE SEQUENCE [LARGE SCALE GENOMIC DNA]</scope>
    <source>
        <strain evidence="3 4">AK4</strain>
    </source>
</reference>
<comment type="caution">
    <text evidence="3">The sequence shown here is derived from an EMBL/GenBank/DDBJ whole genome shotgun (WGS) entry which is preliminary data.</text>
</comment>
<dbReference type="InterPro" id="IPR036397">
    <property type="entry name" value="RNaseH_sf"/>
</dbReference>
<dbReference type="RefSeq" id="WP_009541330.1">
    <property type="nucleotide sequence ID" value="NZ_ANHY01000014.1"/>
</dbReference>
<dbReference type="GO" id="GO:0004519">
    <property type="term" value="F:endonuclease activity"/>
    <property type="evidence" value="ECO:0007669"/>
    <property type="project" value="InterPro"/>
</dbReference>
<keyword evidence="4" id="KW-1185">Reference proteome</keyword>
<protein>
    <recommendedName>
        <fullName evidence="2">HNH nuclease domain-containing protein</fullName>
    </recommendedName>
</protein>
<proteinExistence type="predicted"/>
<dbReference type="InterPro" id="IPR002711">
    <property type="entry name" value="HNH"/>
</dbReference>
<dbReference type="GO" id="GO:0008270">
    <property type="term" value="F:zinc ion binding"/>
    <property type="evidence" value="ECO:0007669"/>
    <property type="project" value="InterPro"/>
</dbReference>
<feature type="domain" description="HNH nuclease" evidence="2">
    <location>
        <begin position="705"/>
        <end position="765"/>
    </location>
</feature>
<dbReference type="Gene3D" id="1.10.30.50">
    <property type="match status" value="1"/>
</dbReference>
<feature type="compositionally biased region" description="Acidic residues" evidence="1">
    <location>
        <begin position="157"/>
        <end position="179"/>
    </location>
</feature>
<dbReference type="SMART" id="SM00507">
    <property type="entry name" value="HNHc"/>
    <property type="match status" value="1"/>
</dbReference>
<dbReference type="STRING" id="1238182.C882_0672"/>
<dbReference type="Proteomes" id="UP000009881">
    <property type="component" value="Unassembled WGS sequence"/>
</dbReference>
<organism evidence="3 4">
    <name type="scientific">Caenispirillum salinarum AK4</name>
    <dbReference type="NCBI Taxonomy" id="1238182"/>
    <lineage>
        <taxon>Bacteria</taxon>
        <taxon>Pseudomonadati</taxon>
        <taxon>Pseudomonadota</taxon>
        <taxon>Alphaproteobacteria</taxon>
        <taxon>Rhodospirillales</taxon>
        <taxon>Novispirillaceae</taxon>
        <taxon>Caenispirillum</taxon>
    </lineage>
</organism>
<dbReference type="InterPro" id="IPR028629">
    <property type="entry name" value="Cas9"/>
</dbReference>
<feature type="region of interest" description="Disordered" evidence="1">
    <location>
        <begin position="157"/>
        <end position="185"/>
    </location>
</feature>
<sequence>MPVLSPLSPNAAQGRRRWSLALDIGEGSIGWAVAEVDAEGRVLQLTGTGVTLFPSAWSNENGTYVAHGAADRAVRGQQQRHDSRRRRLAGLARLCAPVLERSPEDLKDLTRTPPKADPRAIFFLRADAARRPLDGPELFRVLHHMAAHRGIRLAELQEVDPPPESDADDAAPAATEDEDGTRRAAADERAFRRLMAEHMHRHGTQPTCGEIMAGRLRETPAGAQPVTRARDGLRVGGGVAVPTRALIEQEFDAIRAIQAPRHPDLPWDSLRRLVLDQAPIAVPPATPCLFLEELRRRGETFQGRTITREAIDRGLTVDPLIQALRIRETVGNLRLHERITEPDGRQRYVPRAMPELGLSHGELTAPERDTLVRALMHDPDGLAAKDGRIPYTRLRKLIGYDNSPVCFAQERDTSGGGITVNPTDPLMARWIDGWVDLPLKARSLYVRDVVARGADSAALARLLAEGAHGVPPVAAAAVPAATAAILESDIMQPGRYSVCPWAAEAILDAWANAPTEGFYDVTRGLFGFAPGEIVLEDLRRARGALLAHLPRTMAAARTPNRAAQQRGPLPAYESVIPSQLITSLRRAHKGRAADWSAADPEERNPFLRTWTGNAATDHILNQVRKTANEVITKYGNRRGWDPLPSRITVELAREAKHGVIRRNEIAKENRENEGRRKKESAALDTFCQDNTVSWQAGGLPKERAALRLRLAQRQEFFCPYCAERPKLRATDLFSPAETEIDHVIERRMGGDGPDNLVLAHKDCNNAKGKKTPHEHAGDLLDSPALAALWQGWRKENADRLKGKGHKARTPREDKDFMDRVGWRFEEDARAKAEENQERRGRRMLHDTARATRLARLYLAAAVMPEDPAEIGAPPVETPPSPEDPTGYTAIYRTISRVQPVNGSVTHMLRQRLLQRDKNRDYQTHHAEDACLLLLAGPAVVQAFNTEAAQHGADAPDDRPVDLMPTSDAYHQQRRARALGRVPLATVDAALADIVMPESDRQDPETGRVHWRLTRAGRGLKRRIDDLTRNCVILSRPRRPSETGTPGALHNATHYGRREITVDGRTDTVVTQRMNARDLVALLDNAKIVPAARLDAAAPGDTILKEICTEIADRHDRVVDPEGTHARRWISARLAALVPAHAEAVARDIAELADLDALADADRTPEQEARRSALRQSPYLGRAISAKKADGRARAREQEILTRALLDPHWGPRGLRHLIMREARAPSLVRIRANKTDAFGRPVPDAAVWVKTDGNAVSQLWRLTSVVTDDGRRIPLPKPIEKRIEISNLEYARLNGLDEGAGVTGNNAPPRPLRQDIDRLTPLWRDHGTAPGGYLGTAVGELEDKARSALRGKAMRQTLTDAGITAEAGWRLDSEGAVCDLEVAKGDTVKKDGKTYKVGVITQGIFGMPVDAAGSAPRTPEDCEKFEEQYGIKPWKAKGIPLA</sequence>
<accession>K9GVX4</accession>
<dbReference type="OrthoDB" id="9777169at2"/>
<dbReference type="GO" id="GO:0003676">
    <property type="term" value="F:nucleic acid binding"/>
    <property type="evidence" value="ECO:0007669"/>
    <property type="project" value="InterPro"/>
</dbReference>
<evidence type="ECO:0000313" key="3">
    <source>
        <dbReference type="EMBL" id="EKV28909.1"/>
    </source>
</evidence>
<dbReference type="EMBL" id="ANHY01000014">
    <property type="protein sequence ID" value="EKV28909.1"/>
    <property type="molecule type" value="Genomic_DNA"/>
</dbReference>
<evidence type="ECO:0000313" key="4">
    <source>
        <dbReference type="Proteomes" id="UP000009881"/>
    </source>
</evidence>
<gene>
    <name evidence="3" type="ORF">C882_0672</name>
</gene>
<dbReference type="Gene3D" id="3.30.420.10">
    <property type="entry name" value="Ribonuclease H-like superfamily/Ribonuclease H"/>
    <property type="match status" value="2"/>
</dbReference>
<dbReference type="eggNOG" id="COG3513">
    <property type="taxonomic scope" value="Bacteria"/>
</dbReference>
<name>K9GVX4_9PROT</name>
<dbReference type="Pfam" id="PF01844">
    <property type="entry name" value="HNH"/>
    <property type="match status" value="1"/>
</dbReference>
<evidence type="ECO:0000256" key="1">
    <source>
        <dbReference type="SAM" id="MobiDB-lite"/>
    </source>
</evidence>
<evidence type="ECO:0000259" key="2">
    <source>
        <dbReference type="SMART" id="SM00507"/>
    </source>
</evidence>